<feature type="transmembrane region" description="Helical" evidence="1">
    <location>
        <begin position="73"/>
        <end position="98"/>
    </location>
</feature>
<evidence type="ECO:0000256" key="1">
    <source>
        <dbReference type="SAM" id="Phobius"/>
    </source>
</evidence>
<dbReference type="OrthoDB" id="5814759at2759"/>
<proteinExistence type="predicted"/>
<reference evidence="2 3" key="1">
    <citation type="submission" date="2013-11" db="EMBL/GenBank/DDBJ databases">
        <title>Draft genome of the bovine lungworm Dictyocaulus viviparus.</title>
        <authorList>
            <person name="Mitreva M."/>
        </authorList>
    </citation>
    <scope>NUCLEOTIDE SEQUENCE [LARGE SCALE GENOMIC DNA]</scope>
    <source>
        <strain evidence="2 3">HannoverDv2000</strain>
    </source>
</reference>
<feature type="transmembrane region" description="Helical" evidence="1">
    <location>
        <begin position="37"/>
        <end position="61"/>
    </location>
</feature>
<keyword evidence="1" id="KW-0472">Membrane</keyword>
<keyword evidence="1" id="KW-1133">Transmembrane helix</keyword>
<dbReference type="PROSITE" id="PS51257">
    <property type="entry name" value="PROKAR_LIPOPROTEIN"/>
    <property type="match status" value="1"/>
</dbReference>
<organism evidence="2 3">
    <name type="scientific">Dictyocaulus viviparus</name>
    <name type="common">Bovine lungworm</name>
    <dbReference type="NCBI Taxonomy" id="29172"/>
    <lineage>
        <taxon>Eukaryota</taxon>
        <taxon>Metazoa</taxon>
        <taxon>Ecdysozoa</taxon>
        <taxon>Nematoda</taxon>
        <taxon>Chromadorea</taxon>
        <taxon>Rhabditida</taxon>
        <taxon>Rhabditina</taxon>
        <taxon>Rhabditomorpha</taxon>
        <taxon>Strongyloidea</taxon>
        <taxon>Metastrongylidae</taxon>
        <taxon>Dictyocaulus</taxon>
    </lineage>
</organism>
<dbReference type="Proteomes" id="UP000053766">
    <property type="component" value="Unassembled WGS sequence"/>
</dbReference>
<evidence type="ECO:0000313" key="3">
    <source>
        <dbReference type="Proteomes" id="UP000053766"/>
    </source>
</evidence>
<accession>A0A0D8XV54</accession>
<sequence length="153" mass="17786">MELLQKVKFIWGIFLSLSIVSTVLACALWDFQRQPLFWSILYMGGLILALILNSTIAFYLLIGASKQNSRMFYPYIVCSTIHSIISLSATVFFFGSSIYSLLEHKGPDDLLMLAIFAIFTVFWYWSREIVRQYRDHVRKLAGEHVKFDNDRDI</sequence>
<protein>
    <recommendedName>
        <fullName evidence="4">MARVEL domain-containing protein</fullName>
    </recommendedName>
</protein>
<gene>
    <name evidence="2" type="ORF">DICVIV_06249</name>
</gene>
<dbReference type="AlphaFoldDB" id="A0A0D8XV54"/>
<dbReference type="EMBL" id="KN716297">
    <property type="protein sequence ID" value="KJH47682.1"/>
    <property type="molecule type" value="Genomic_DNA"/>
</dbReference>
<evidence type="ECO:0008006" key="4">
    <source>
        <dbReference type="Google" id="ProtNLM"/>
    </source>
</evidence>
<feature type="transmembrane region" description="Helical" evidence="1">
    <location>
        <begin position="9"/>
        <end position="31"/>
    </location>
</feature>
<dbReference type="STRING" id="29172.A0A0D8XV54"/>
<name>A0A0D8XV54_DICVI</name>
<keyword evidence="3" id="KW-1185">Reference proteome</keyword>
<feature type="transmembrane region" description="Helical" evidence="1">
    <location>
        <begin position="110"/>
        <end position="126"/>
    </location>
</feature>
<reference evidence="3" key="2">
    <citation type="journal article" date="2016" name="Sci. Rep.">
        <title>Dictyocaulus viviparus genome, variome and transcriptome elucidate lungworm biology and support future intervention.</title>
        <authorList>
            <person name="McNulty S.N."/>
            <person name="Strube C."/>
            <person name="Rosa B.A."/>
            <person name="Martin J.C."/>
            <person name="Tyagi R."/>
            <person name="Choi Y.J."/>
            <person name="Wang Q."/>
            <person name="Hallsworth Pepin K."/>
            <person name="Zhang X."/>
            <person name="Ozersky P."/>
            <person name="Wilson R.K."/>
            <person name="Sternberg P.W."/>
            <person name="Gasser R.B."/>
            <person name="Mitreva M."/>
        </authorList>
    </citation>
    <scope>NUCLEOTIDE SEQUENCE [LARGE SCALE GENOMIC DNA]</scope>
    <source>
        <strain evidence="3">HannoverDv2000</strain>
    </source>
</reference>
<evidence type="ECO:0000313" key="2">
    <source>
        <dbReference type="EMBL" id="KJH47682.1"/>
    </source>
</evidence>
<keyword evidence="1" id="KW-0812">Transmembrane</keyword>